<reference evidence="2" key="1">
    <citation type="journal article" date="2022" name="Mol. Ecol. Resour.">
        <title>The genomes of chicory, endive, great burdock and yacon provide insights into Asteraceae palaeo-polyploidization history and plant inulin production.</title>
        <authorList>
            <person name="Fan W."/>
            <person name="Wang S."/>
            <person name="Wang H."/>
            <person name="Wang A."/>
            <person name="Jiang F."/>
            <person name="Liu H."/>
            <person name="Zhao H."/>
            <person name="Xu D."/>
            <person name="Zhang Y."/>
        </authorList>
    </citation>
    <scope>NUCLEOTIDE SEQUENCE [LARGE SCALE GENOMIC DNA]</scope>
    <source>
        <strain evidence="2">cv. Yunnan</strain>
    </source>
</reference>
<evidence type="ECO:0000313" key="2">
    <source>
        <dbReference type="Proteomes" id="UP001056120"/>
    </source>
</evidence>
<gene>
    <name evidence="1" type="ORF">L1987_20077</name>
</gene>
<protein>
    <submittedName>
        <fullName evidence="1">Uncharacterized protein</fullName>
    </submittedName>
</protein>
<keyword evidence="2" id="KW-1185">Reference proteome</keyword>
<evidence type="ECO:0000313" key="1">
    <source>
        <dbReference type="EMBL" id="KAI3810464.1"/>
    </source>
</evidence>
<proteinExistence type="predicted"/>
<dbReference type="EMBL" id="CM042024">
    <property type="protein sequence ID" value="KAI3810464.1"/>
    <property type="molecule type" value="Genomic_DNA"/>
</dbReference>
<reference evidence="1 2" key="2">
    <citation type="journal article" date="2022" name="Mol. Ecol. Resour.">
        <title>The genomes of chicory, endive, great burdock and yacon provide insights into Asteraceae paleo-polyploidization history and plant inulin production.</title>
        <authorList>
            <person name="Fan W."/>
            <person name="Wang S."/>
            <person name="Wang H."/>
            <person name="Wang A."/>
            <person name="Jiang F."/>
            <person name="Liu H."/>
            <person name="Zhao H."/>
            <person name="Xu D."/>
            <person name="Zhang Y."/>
        </authorList>
    </citation>
    <scope>NUCLEOTIDE SEQUENCE [LARGE SCALE GENOMIC DNA]</scope>
    <source>
        <strain evidence="2">cv. Yunnan</strain>
        <tissue evidence="1">Leaves</tissue>
    </source>
</reference>
<sequence length="167" mass="18518">MKALRGRLVGDSYDVIEMTTLKIPARGKSGDGRISMECVPYREFCQDVKAGDRIIKEYVDDPTNLKVESGQREKTSWNTKDGDSIEKPLEGHMETIGEEIKRERKSGEYFRPLFGFPTAVPTTADCGAGRRFALDYAFAANGIVSFLVDVSWLGSGATRIGVPTFVR</sequence>
<dbReference type="Proteomes" id="UP001056120">
    <property type="component" value="Linkage Group LG07"/>
</dbReference>
<name>A0ACB9IR18_9ASTR</name>
<comment type="caution">
    <text evidence="1">The sequence shown here is derived from an EMBL/GenBank/DDBJ whole genome shotgun (WGS) entry which is preliminary data.</text>
</comment>
<organism evidence="1 2">
    <name type="scientific">Smallanthus sonchifolius</name>
    <dbReference type="NCBI Taxonomy" id="185202"/>
    <lineage>
        <taxon>Eukaryota</taxon>
        <taxon>Viridiplantae</taxon>
        <taxon>Streptophyta</taxon>
        <taxon>Embryophyta</taxon>
        <taxon>Tracheophyta</taxon>
        <taxon>Spermatophyta</taxon>
        <taxon>Magnoliopsida</taxon>
        <taxon>eudicotyledons</taxon>
        <taxon>Gunneridae</taxon>
        <taxon>Pentapetalae</taxon>
        <taxon>asterids</taxon>
        <taxon>campanulids</taxon>
        <taxon>Asterales</taxon>
        <taxon>Asteraceae</taxon>
        <taxon>Asteroideae</taxon>
        <taxon>Heliantheae alliance</taxon>
        <taxon>Millerieae</taxon>
        <taxon>Smallanthus</taxon>
    </lineage>
</organism>
<accession>A0ACB9IR18</accession>